<dbReference type="Gene3D" id="2.40.240.50">
    <property type="entry name" value="Barwin-like endoglucanases"/>
    <property type="match status" value="1"/>
</dbReference>
<dbReference type="PANTHER" id="PTHR30124">
    <property type="entry name" value="MEMBRANE-BOUND LYTIC MUREIN TRANSGLYCOSYLASE A"/>
    <property type="match status" value="1"/>
</dbReference>
<dbReference type="PROSITE" id="PS51257">
    <property type="entry name" value="PROKAR_LIPOPROTEIN"/>
    <property type="match status" value="1"/>
</dbReference>
<feature type="domain" description="Lytic transglycosylase MltA" evidence="6">
    <location>
        <begin position="151"/>
        <end position="311"/>
    </location>
</feature>
<dbReference type="Pfam" id="PF03562">
    <property type="entry name" value="MltA"/>
    <property type="match status" value="1"/>
</dbReference>
<keyword evidence="7" id="KW-0326">Glycosidase</keyword>
<accession>A0A1W1HGV3</accession>
<evidence type="ECO:0000256" key="2">
    <source>
        <dbReference type="ARBA" id="ARBA00012587"/>
    </source>
</evidence>
<dbReference type="RefSeq" id="WP_080800520.1">
    <property type="nucleotide sequence ID" value="NZ_LT828541.1"/>
</dbReference>
<dbReference type="OrthoDB" id="9783686at2"/>
<proteinExistence type="predicted"/>
<dbReference type="Proteomes" id="UP000191931">
    <property type="component" value="Unassembled WGS sequence"/>
</dbReference>
<dbReference type="STRING" id="1246637.MTBBW1_400019"/>
<dbReference type="PANTHER" id="PTHR30124:SF0">
    <property type="entry name" value="MEMBRANE-BOUND LYTIC MUREIN TRANSGLYCOSYLASE A"/>
    <property type="match status" value="1"/>
</dbReference>
<dbReference type="GO" id="GO:0009253">
    <property type="term" value="P:peptidoglycan catabolic process"/>
    <property type="evidence" value="ECO:0007669"/>
    <property type="project" value="TreeGrafter"/>
</dbReference>
<dbReference type="InterPro" id="IPR005300">
    <property type="entry name" value="MltA_B"/>
</dbReference>
<keyword evidence="8" id="KW-1185">Reference proteome</keyword>
<evidence type="ECO:0000313" key="7">
    <source>
        <dbReference type="EMBL" id="SLM31612.1"/>
    </source>
</evidence>
<dbReference type="AlphaFoldDB" id="A0A1W1HGV3"/>
<gene>
    <name evidence="7" type="ORF">MTBBW1_400019</name>
</gene>
<name>A0A1W1HGV3_9BACT</name>
<dbReference type="GO" id="GO:0071555">
    <property type="term" value="P:cell wall organization"/>
    <property type="evidence" value="ECO:0007669"/>
    <property type="project" value="UniProtKB-KW"/>
</dbReference>
<dbReference type="SMART" id="SM00925">
    <property type="entry name" value="MltA"/>
    <property type="match status" value="1"/>
</dbReference>
<dbReference type="Pfam" id="PF06725">
    <property type="entry name" value="3D"/>
    <property type="match status" value="1"/>
</dbReference>
<reference evidence="7 8" key="1">
    <citation type="submission" date="2017-03" db="EMBL/GenBank/DDBJ databases">
        <authorList>
            <person name="Afonso C.L."/>
            <person name="Miller P.J."/>
            <person name="Scott M.A."/>
            <person name="Spackman E."/>
            <person name="Goraichik I."/>
            <person name="Dimitrov K.M."/>
            <person name="Suarez D.L."/>
            <person name="Swayne D.E."/>
        </authorList>
    </citation>
    <scope>NUCLEOTIDE SEQUENCE [LARGE SCALE GENOMIC DNA]</scope>
    <source>
        <strain evidence="7">PRJEB14757</strain>
    </source>
</reference>
<evidence type="ECO:0000256" key="4">
    <source>
        <dbReference type="ARBA" id="ARBA00023316"/>
    </source>
</evidence>
<evidence type="ECO:0000259" key="6">
    <source>
        <dbReference type="SMART" id="SM00925"/>
    </source>
</evidence>
<dbReference type="GO" id="GO:0009254">
    <property type="term" value="P:peptidoglycan turnover"/>
    <property type="evidence" value="ECO:0007669"/>
    <property type="project" value="InterPro"/>
</dbReference>
<keyword evidence="4" id="KW-0961">Cell wall biogenesis/degradation</keyword>
<organism evidence="7 8">
    <name type="scientific">Desulfamplus magnetovallimortis</name>
    <dbReference type="NCBI Taxonomy" id="1246637"/>
    <lineage>
        <taxon>Bacteria</taxon>
        <taxon>Pseudomonadati</taxon>
        <taxon>Thermodesulfobacteriota</taxon>
        <taxon>Desulfobacteria</taxon>
        <taxon>Desulfobacterales</taxon>
        <taxon>Desulfobacteraceae</taxon>
        <taxon>Desulfamplus</taxon>
    </lineage>
</organism>
<keyword evidence="3" id="KW-0456">Lyase</keyword>
<dbReference type="EC" id="4.2.2.n1" evidence="2"/>
<keyword evidence="7" id="KW-0378">Hydrolase</keyword>
<sequence>MNPLKKSFIIKWFCFFVPALFLFVCSCSEPLKKTDIHKYYPLSRLSMEDYPAFTDDHGTKSLEKALRQSISYYGKISPETKFEFGDDIYDAVHIRQSLEHFLDFIMIEPSEEQLQAFLKKHYVVYTTVRELSDKDDKSDFSVMFTGYYEPSIEGSLIKDDIYCYPIYSRPSDLITVNLGRFSSKYKGDSSLSGRVNNRNELVPYYTRAEINSRAEFEKVAKPVVWLKSRIDRFFLEIQGSGRVILREGGVMRVQYNSKNGQPYRAIGKYLADKGEIQKEKMSMQAIRRWLEMHPDRIDDVLHYNPSFVFFHEGKGGPYGCLGVEVTPMRSIATDVSIFPKGALCFIETTIPTEEESVTENVLEWKEYAGFVLNQDTGGAIKGAGRADLFCGNGAYAEKVAGHMKQMGRLYFLVLKKAE</sequence>
<dbReference type="GO" id="GO:0008933">
    <property type="term" value="F:peptidoglycan lytic transglycosylase activity"/>
    <property type="evidence" value="ECO:0007669"/>
    <property type="project" value="TreeGrafter"/>
</dbReference>
<evidence type="ECO:0000256" key="3">
    <source>
        <dbReference type="ARBA" id="ARBA00023239"/>
    </source>
</evidence>
<evidence type="ECO:0000256" key="5">
    <source>
        <dbReference type="ARBA" id="ARBA00030918"/>
    </source>
</evidence>
<dbReference type="PIRSF" id="PIRSF019422">
    <property type="entry name" value="MltA"/>
    <property type="match status" value="1"/>
</dbReference>
<evidence type="ECO:0000313" key="8">
    <source>
        <dbReference type="Proteomes" id="UP000191931"/>
    </source>
</evidence>
<dbReference type="EMBL" id="FWEV01000282">
    <property type="protein sequence ID" value="SLM31612.1"/>
    <property type="molecule type" value="Genomic_DNA"/>
</dbReference>
<dbReference type="InterPro" id="IPR026044">
    <property type="entry name" value="MltA"/>
</dbReference>
<dbReference type="GO" id="GO:0004553">
    <property type="term" value="F:hydrolase activity, hydrolyzing O-glycosyl compounds"/>
    <property type="evidence" value="ECO:0007669"/>
    <property type="project" value="InterPro"/>
</dbReference>
<comment type="catalytic activity">
    <reaction evidence="1">
        <text>Exolytic cleavage of the (1-&gt;4)-beta-glycosidic linkage between N-acetylmuramic acid (MurNAc) and N-acetylglucosamine (GlcNAc) residues in peptidoglycan, from either the reducing or the non-reducing ends of the peptidoglycan chains, with concomitant formation of a 1,6-anhydrobond in the MurNAc residue.</text>
        <dbReference type="EC" id="4.2.2.n1"/>
    </reaction>
</comment>
<dbReference type="SUPFAM" id="SSF50685">
    <property type="entry name" value="Barwin-like endoglucanases"/>
    <property type="match status" value="1"/>
</dbReference>
<evidence type="ECO:0000256" key="1">
    <source>
        <dbReference type="ARBA" id="ARBA00001420"/>
    </source>
</evidence>
<dbReference type="CDD" id="cd14668">
    <property type="entry name" value="mlta_B"/>
    <property type="match status" value="1"/>
</dbReference>
<protein>
    <recommendedName>
        <fullName evidence="2">peptidoglycan lytic exotransglycosylase</fullName>
        <ecNumber evidence="2">4.2.2.n1</ecNumber>
    </recommendedName>
    <alternativeName>
        <fullName evidence="5">Murein hydrolase A</fullName>
    </alternativeName>
</protein>
<dbReference type="InterPro" id="IPR036908">
    <property type="entry name" value="RlpA-like_sf"/>
</dbReference>
<dbReference type="InterPro" id="IPR010611">
    <property type="entry name" value="3D_dom"/>
</dbReference>
<dbReference type="Gene3D" id="2.40.40.10">
    <property type="entry name" value="RlpA-like domain"/>
    <property type="match status" value="1"/>
</dbReference>
<dbReference type="GO" id="GO:0019867">
    <property type="term" value="C:outer membrane"/>
    <property type="evidence" value="ECO:0007669"/>
    <property type="project" value="InterPro"/>
</dbReference>
<dbReference type="CDD" id="cd14485">
    <property type="entry name" value="mltA_like_LT_A"/>
    <property type="match status" value="1"/>
</dbReference>